<gene>
    <name evidence="1" type="primary">tpg</name>
    <name evidence="1" type="ORF">ACH407_32575</name>
</gene>
<dbReference type="InterPro" id="IPR058118">
    <property type="entry name" value="Tpg"/>
</dbReference>
<accession>A0ABW7UFB7</accession>
<reference evidence="1 2" key="1">
    <citation type="submission" date="2024-10" db="EMBL/GenBank/DDBJ databases">
        <title>The Natural Products Discovery Center: Release of the First 8490 Sequenced Strains for Exploring Actinobacteria Biosynthetic Diversity.</title>
        <authorList>
            <person name="Kalkreuter E."/>
            <person name="Kautsar S.A."/>
            <person name="Yang D."/>
            <person name="Bader C.D."/>
            <person name="Teijaro C.N."/>
            <person name="Fluegel L."/>
            <person name="Davis C.M."/>
            <person name="Simpson J.R."/>
            <person name="Lauterbach L."/>
            <person name="Steele A.D."/>
            <person name="Gui C."/>
            <person name="Meng S."/>
            <person name="Li G."/>
            <person name="Viehrig K."/>
            <person name="Ye F."/>
            <person name="Su P."/>
            <person name="Kiefer A.F."/>
            <person name="Nichols A."/>
            <person name="Cepeda A.J."/>
            <person name="Yan W."/>
            <person name="Fan B."/>
            <person name="Jiang Y."/>
            <person name="Adhikari A."/>
            <person name="Zheng C.-J."/>
            <person name="Schuster L."/>
            <person name="Cowan T.M."/>
            <person name="Smanski M.J."/>
            <person name="Chevrette M.G."/>
            <person name="De Carvalho L.P.S."/>
            <person name="Shen B."/>
        </authorList>
    </citation>
    <scope>NUCLEOTIDE SEQUENCE [LARGE SCALE GENOMIC DNA]</scope>
    <source>
        <strain evidence="1 2">NPDC020602</strain>
    </source>
</reference>
<name>A0ABW7UFB7_9ACTN</name>
<keyword evidence="2" id="KW-1185">Reference proteome</keyword>
<dbReference type="EMBL" id="JBIRUI010000020">
    <property type="protein sequence ID" value="MFI1718283.1"/>
    <property type="molecule type" value="Genomic_DNA"/>
</dbReference>
<proteinExistence type="predicted"/>
<sequence>MTEEEKAQQEARTRSKLMEGLARAERTLFTRPAPKSPRAQMKFLRTREKGSTKSLAERLGVSRKTVQRYLSGASIKPSKRLQEALVQETEAEWQPQVRARARQHAASLGGMVISCRAYFGFGPEGTSDAGRVRDISVAVSAFHAAAILAAQEDGATQSDLHDAVAEAIADTYFRQAGGGRAGLEVKFADVEWLNIAF</sequence>
<dbReference type="CDD" id="cd00093">
    <property type="entry name" value="HTH_XRE"/>
    <property type="match status" value="1"/>
</dbReference>
<dbReference type="Proteomes" id="UP001611339">
    <property type="component" value="Unassembled WGS sequence"/>
</dbReference>
<dbReference type="Gene3D" id="1.10.260.40">
    <property type="entry name" value="lambda repressor-like DNA-binding domains"/>
    <property type="match status" value="1"/>
</dbReference>
<comment type="caution">
    <text evidence="1">The sequence shown here is derived from an EMBL/GenBank/DDBJ whole genome shotgun (WGS) entry which is preliminary data.</text>
</comment>
<evidence type="ECO:0000313" key="1">
    <source>
        <dbReference type="EMBL" id="MFI1718283.1"/>
    </source>
</evidence>
<protein>
    <submittedName>
        <fullName evidence="1">Telomere-protecting terminal protein Tpg</fullName>
    </submittedName>
</protein>
<dbReference type="NCBIfam" id="NF047541">
    <property type="entry name" value="telomere_Tpg"/>
    <property type="match status" value="1"/>
</dbReference>
<dbReference type="InterPro" id="IPR010982">
    <property type="entry name" value="Lambda_DNA-bd_dom_sf"/>
</dbReference>
<organism evidence="1 2">
    <name type="scientific">Streptomyces litmocidini</name>
    <dbReference type="NCBI Taxonomy" id="67318"/>
    <lineage>
        <taxon>Bacteria</taxon>
        <taxon>Bacillati</taxon>
        <taxon>Actinomycetota</taxon>
        <taxon>Actinomycetes</taxon>
        <taxon>Kitasatosporales</taxon>
        <taxon>Streptomycetaceae</taxon>
        <taxon>Streptomyces</taxon>
    </lineage>
</organism>
<dbReference type="InterPro" id="IPR001387">
    <property type="entry name" value="Cro/C1-type_HTH"/>
</dbReference>
<evidence type="ECO:0000313" key="2">
    <source>
        <dbReference type="Proteomes" id="UP001611339"/>
    </source>
</evidence>
<dbReference type="SUPFAM" id="SSF47413">
    <property type="entry name" value="lambda repressor-like DNA-binding domains"/>
    <property type="match status" value="1"/>
</dbReference>
<dbReference type="RefSeq" id="WP_398712879.1">
    <property type="nucleotide sequence ID" value="NZ_JBIRUI010000020.1"/>
</dbReference>